<evidence type="ECO:0000313" key="1">
    <source>
        <dbReference type="EMBL" id="AMO58360.1"/>
    </source>
</evidence>
<evidence type="ECO:0000313" key="2">
    <source>
        <dbReference type="Proteomes" id="UP000071065"/>
    </source>
</evidence>
<reference evidence="1 2" key="1">
    <citation type="journal article" date="2016" name="Front. Microbiol.">
        <title>Genomic Insight into the Host-Endosymbiont Relationship of Endozoicomonas montiporae CL-33(T) with its Coral Host.</title>
        <authorList>
            <person name="Ding J.-Y."/>
            <person name="Shiu J.-H."/>
            <person name="Chen W.-M."/>
            <person name="Chiang Y.-R."/>
            <person name="Tang S.-L."/>
        </authorList>
    </citation>
    <scope>NUCLEOTIDE SEQUENCE [LARGE SCALE GENOMIC DNA]</scope>
    <source>
        <strain evidence="1 2">CL-33</strain>
    </source>
</reference>
<dbReference type="AlphaFoldDB" id="A0A142BHY4"/>
<dbReference type="Proteomes" id="UP000071065">
    <property type="component" value="Chromosome"/>
</dbReference>
<proteinExistence type="predicted"/>
<dbReference type="KEGG" id="emp:EZMO1_4444"/>
<sequence length="48" mass="5878">MWQQRMHFMKYSSQQYKHLHKPVKGLMRIQLSHLEVCLIDAQEEHAKN</sequence>
<gene>
    <name evidence="1" type="ORF">EZMO1_4444</name>
</gene>
<dbReference type="EMBL" id="CP013251">
    <property type="protein sequence ID" value="AMO58360.1"/>
    <property type="molecule type" value="Genomic_DNA"/>
</dbReference>
<organism evidence="1 2">
    <name type="scientific">Endozoicomonas montiporae CL-33</name>
    <dbReference type="NCBI Taxonomy" id="570277"/>
    <lineage>
        <taxon>Bacteria</taxon>
        <taxon>Pseudomonadati</taxon>
        <taxon>Pseudomonadota</taxon>
        <taxon>Gammaproteobacteria</taxon>
        <taxon>Oceanospirillales</taxon>
        <taxon>Endozoicomonadaceae</taxon>
        <taxon>Endozoicomonas</taxon>
    </lineage>
</organism>
<name>A0A142BHY4_9GAMM</name>
<dbReference type="PATRIC" id="fig|570277.3.peg.4763"/>
<accession>A0A142BHY4</accession>
<dbReference type="STRING" id="570277.EZMO1_4444"/>
<protein>
    <submittedName>
        <fullName evidence="1">Uncharacterized protein</fullName>
    </submittedName>
</protein>